<evidence type="ECO:0000259" key="10">
    <source>
        <dbReference type="Pfam" id="PF10193"/>
    </source>
</evidence>
<comment type="subcellular location">
    <subcellularLocation>
        <location evidence="3">Cytoplasm</location>
    </subcellularLocation>
    <subcellularLocation>
        <location evidence="2">Membrane</location>
    </subcellularLocation>
    <subcellularLocation>
        <location evidence="1">Nucleus</location>
    </subcellularLocation>
</comment>
<evidence type="ECO:0000256" key="7">
    <source>
        <dbReference type="ARBA" id="ARBA00023136"/>
    </source>
</evidence>
<dbReference type="GO" id="GO:0051083">
    <property type="term" value="P:'de novo' cotranslational protein folding"/>
    <property type="evidence" value="ECO:0007669"/>
    <property type="project" value="TreeGrafter"/>
</dbReference>
<keyword evidence="12" id="KW-1185">Reference proteome</keyword>
<evidence type="ECO:0000256" key="9">
    <source>
        <dbReference type="SAM" id="MobiDB-lite"/>
    </source>
</evidence>
<dbReference type="Ensembl" id="ENSSPUT00000022972.1">
    <property type="protein sequence ID" value="ENSSPUP00000021553.1"/>
    <property type="gene ID" value="ENSSPUG00000016517.1"/>
</dbReference>
<dbReference type="GO" id="GO:0005634">
    <property type="term" value="C:nucleus"/>
    <property type="evidence" value="ECO:0007669"/>
    <property type="project" value="UniProtKB-SubCell"/>
</dbReference>
<dbReference type="GO" id="GO:0016020">
    <property type="term" value="C:membrane"/>
    <property type="evidence" value="ECO:0007669"/>
    <property type="project" value="UniProtKB-SubCell"/>
</dbReference>
<keyword evidence="6" id="KW-0963">Cytoplasm</keyword>
<reference evidence="11" key="1">
    <citation type="submission" date="2025-08" db="UniProtKB">
        <authorList>
            <consortium name="Ensembl"/>
        </authorList>
    </citation>
    <scope>IDENTIFICATION</scope>
</reference>
<dbReference type="GO" id="GO:0005829">
    <property type="term" value="C:cytosol"/>
    <property type="evidence" value="ECO:0007669"/>
    <property type="project" value="TreeGrafter"/>
</dbReference>
<organism evidence="11 12">
    <name type="scientific">Sphenodon punctatus</name>
    <name type="common">Tuatara</name>
    <name type="synonym">Hatteria punctata</name>
    <dbReference type="NCBI Taxonomy" id="8508"/>
    <lineage>
        <taxon>Eukaryota</taxon>
        <taxon>Metazoa</taxon>
        <taxon>Chordata</taxon>
        <taxon>Craniata</taxon>
        <taxon>Vertebrata</taxon>
        <taxon>Euteleostomi</taxon>
        <taxon>Lepidosauria</taxon>
        <taxon>Sphenodontia</taxon>
        <taxon>Sphenodontidae</taxon>
        <taxon>Sphenodon</taxon>
    </lineage>
</organism>
<dbReference type="InterPro" id="IPR019337">
    <property type="entry name" value="Telomere_length_regulation_dom"/>
</dbReference>
<dbReference type="FunFam" id="1.25.40.720:FF:000003">
    <property type="entry name" value="Telomere length regulation protein TEL2 homolog"/>
    <property type="match status" value="1"/>
</dbReference>
<evidence type="ECO:0000256" key="8">
    <source>
        <dbReference type="ARBA" id="ARBA00023242"/>
    </source>
</evidence>
<name>A0A8D0HBB6_SPHPU</name>
<keyword evidence="7" id="KW-0472">Membrane</keyword>
<evidence type="ECO:0000313" key="12">
    <source>
        <dbReference type="Proteomes" id="UP000694392"/>
    </source>
</evidence>
<dbReference type="GO" id="GO:0042162">
    <property type="term" value="F:telomeric DNA binding"/>
    <property type="evidence" value="ECO:0007669"/>
    <property type="project" value="TreeGrafter"/>
</dbReference>
<dbReference type="OMA" id="XYEEDEL"/>
<dbReference type="GO" id="GO:0051879">
    <property type="term" value="F:Hsp90 protein binding"/>
    <property type="evidence" value="ECO:0007669"/>
    <property type="project" value="TreeGrafter"/>
</dbReference>
<sequence length="391" mass="43509">MQMPPQPLADDPPSIGRGSLSITPNVVLNSSVEPHPCVSLVPDKGSDSELDSDDDLIPYDMSEDKELKKTKAPVYIRDCIEVLTGSEDADKWEVTMEILEILIQRNSAAAQEVSVELAKVLLHLEEKTYIEGFVQLRQRALVTITVIDPIPVAQYLTSQFYSLNYSLRQRMDILDVLALAAQELSQPKTAGKSQAPSTQSLCKQILPGNHTSQDWRKVVEERIKNKTRRFAKGPSQAEPACGPNEFSSVAGHFFFPLLQNFDRPLMTFDLLGDDQLVLGRLAHTLAILMFFAVNTTAAAVMGRALLEFVWALRFHTDLYVRQGLLSSVSSALLSIPAERLLGDMMEELLETQCWLADVAEKDPDGDCRSLALHNLLLMENLKKKLETAPSF</sequence>
<dbReference type="Proteomes" id="UP000694392">
    <property type="component" value="Unplaced"/>
</dbReference>
<dbReference type="FunFam" id="1.25.40.720:FF:000001">
    <property type="entry name" value="Telomere length regulation protein TEL2"/>
    <property type="match status" value="1"/>
</dbReference>
<dbReference type="InterPro" id="IPR038528">
    <property type="entry name" value="TEL2_C_sf"/>
</dbReference>
<evidence type="ECO:0000256" key="4">
    <source>
        <dbReference type="ARBA" id="ARBA00006133"/>
    </source>
</evidence>
<proteinExistence type="inferred from homology"/>
<accession>A0A8D0HBB6</accession>
<feature type="region of interest" description="Disordered" evidence="9">
    <location>
        <begin position="1"/>
        <end position="22"/>
    </location>
</feature>
<feature type="compositionally biased region" description="Acidic residues" evidence="9">
    <location>
        <begin position="48"/>
        <end position="58"/>
    </location>
</feature>
<dbReference type="AlphaFoldDB" id="A0A8D0HBB6"/>
<dbReference type="Pfam" id="PF10193">
    <property type="entry name" value="Telomere_reg-2"/>
    <property type="match status" value="1"/>
</dbReference>
<dbReference type="PANTHER" id="PTHR15830">
    <property type="entry name" value="TELOMERE LENGTH REGULATION PROTEIN TEL2 FAMILY MEMBER"/>
    <property type="match status" value="1"/>
</dbReference>
<protein>
    <recommendedName>
        <fullName evidence="5">Telomere length regulation protein TEL2 homolog</fullName>
    </recommendedName>
</protein>
<dbReference type="Gene3D" id="1.25.40.720">
    <property type="entry name" value="Telomere length regulation protein 2, C-terminal domain"/>
    <property type="match status" value="2"/>
</dbReference>
<evidence type="ECO:0000256" key="6">
    <source>
        <dbReference type="ARBA" id="ARBA00022490"/>
    </source>
</evidence>
<feature type="domain" description="Telomere length regulation protein conserved" evidence="10">
    <location>
        <begin position="73"/>
        <end position="181"/>
    </location>
</feature>
<comment type="similarity">
    <text evidence="4">Belongs to the TEL2 family.</text>
</comment>
<dbReference type="PANTHER" id="PTHR15830:SF10">
    <property type="entry name" value="TELOMERE LENGTH REGULATION PROTEIN TEL2 HOMOLOG"/>
    <property type="match status" value="1"/>
</dbReference>
<feature type="region of interest" description="Disordered" evidence="9">
    <location>
        <begin position="37"/>
        <end position="58"/>
    </location>
</feature>
<keyword evidence="8" id="KW-0539">Nucleus</keyword>
<dbReference type="GeneTree" id="ENSGT00390000006698"/>
<evidence type="ECO:0000313" key="11">
    <source>
        <dbReference type="Ensembl" id="ENSSPUP00000021553.1"/>
    </source>
</evidence>
<dbReference type="InterPro" id="IPR051970">
    <property type="entry name" value="TEL2_Regulation"/>
</dbReference>
<evidence type="ECO:0000256" key="3">
    <source>
        <dbReference type="ARBA" id="ARBA00004496"/>
    </source>
</evidence>
<evidence type="ECO:0000256" key="2">
    <source>
        <dbReference type="ARBA" id="ARBA00004370"/>
    </source>
</evidence>
<evidence type="ECO:0000256" key="1">
    <source>
        <dbReference type="ARBA" id="ARBA00004123"/>
    </source>
</evidence>
<evidence type="ECO:0000256" key="5">
    <source>
        <dbReference type="ARBA" id="ARBA00018231"/>
    </source>
</evidence>
<reference evidence="11" key="2">
    <citation type="submission" date="2025-09" db="UniProtKB">
        <authorList>
            <consortium name="Ensembl"/>
        </authorList>
    </citation>
    <scope>IDENTIFICATION</scope>
</reference>